<evidence type="ECO:0000256" key="2">
    <source>
        <dbReference type="ARBA" id="ARBA00010876"/>
    </source>
</evidence>
<sequence length="340" mass="38835">MKEFIIEENEAGQRFDKYLAKLLREAPKSFFYKMLRKKNITLNGKKATGNEKLQKGDAVKLFLSDETFGKFAGNTQVERAYCQLDIIYEDKDIVVINKPAGMLSQPADDGTPSLVEYLIGYLLQKGDLTEEQLQTFRPSVCNRLDRNTSGMVCAGKSLAGLQFLSEIFHDRTLHKYYLCLVKGKIEKKSHIKGWLHKDQKTNKVTVSREKIPDSLAIETGYRPLGNNGRVTLLEVELLTGRTHQIRAHLSSIEHPLLGDGKYGDREFNRQYTGEGVKYQLLHAYKLVIPQTGQTFTAPVPELFYHIITEEHLEEAYHENLERNMGLRQDDHTGGDRCDTH</sequence>
<dbReference type="InterPro" id="IPR050188">
    <property type="entry name" value="RluA_PseudoU_synthase"/>
</dbReference>
<evidence type="ECO:0000256" key="1">
    <source>
        <dbReference type="ARBA" id="ARBA00000073"/>
    </source>
</evidence>
<dbReference type="CDD" id="cd00165">
    <property type="entry name" value="S4"/>
    <property type="match status" value="1"/>
</dbReference>
<dbReference type="InterPro" id="IPR036986">
    <property type="entry name" value="S4_RNA-bd_sf"/>
</dbReference>
<dbReference type="PANTHER" id="PTHR21600">
    <property type="entry name" value="MITOCHONDRIAL RNA PSEUDOURIDINE SYNTHASE"/>
    <property type="match status" value="1"/>
</dbReference>
<name>A0A844GHQ2_9FIRM</name>
<dbReference type="GO" id="GO:0000455">
    <property type="term" value="P:enzyme-directed rRNA pseudouridine synthesis"/>
    <property type="evidence" value="ECO:0007669"/>
    <property type="project" value="UniProtKB-ARBA"/>
</dbReference>
<dbReference type="InterPro" id="IPR006225">
    <property type="entry name" value="PsdUridine_synth_RluC/D"/>
</dbReference>
<feature type="domain" description="Pseudouridine synthase RsuA/RluA-like" evidence="7">
    <location>
        <begin position="92"/>
        <end position="251"/>
    </location>
</feature>
<evidence type="ECO:0000256" key="3">
    <source>
        <dbReference type="ARBA" id="ARBA00023235"/>
    </source>
</evidence>
<feature type="domain" description="RNA-binding S4" evidence="8">
    <location>
        <begin position="13"/>
        <end position="59"/>
    </location>
</feature>
<reference evidence="9 10" key="1">
    <citation type="submission" date="2019-11" db="EMBL/GenBank/DDBJ databases">
        <title>Draft genome sequence of Blautia luti DSM 14534T, isolated from human stool.</title>
        <authorList>
            <person name="Ortiz R."/>
            <person name="Melis-Arcos F."/>
            <person name="Covarrubias P."/>
            <person name="Cardenas J.P."/>
            <person name="Perez-Donoso J."/>
            <person name="Almonacid D."/>
        </authorList>
    </citation>
    <scope>NUCLEOTIDE SEQUENCE [LARGE SCALE GENOMIC DNA]</scope>
    <source>
        <strain evidence="9 10">DSM 14534</strain>
    </source>
</reference>
<gene>
    <name evidence="9" type="ORF">GKZ57_05535</name>
</gene>
<dbReference type="Pfam" id="PF00849">
    <property type="entry name" value="PseudoU_synth_2"/>
    <property type="match status" value="1"/>
</dbReference>
<comment type="similarity">
    <text evidence="2 6">Belongs to the pseudouridine synthase RluA family.</text>
</comment>
<organism evidence="9 10">
    <name type="scientific">Blautia luti DSM 14534 = JCM 17040</name>
    <dbReference type="NCBI Taxonomy" id="649762"/>
    <lineage>
        <taxon>Bacteria</taxon>
        <taxon>Bacillati</taxon>
        <taxon>Bacillota</taxon>
        <taxon>Clostridia</taxon>
        <taxon>Lachnospirales</taxon>
        <taxon>Lachnospiraceae</taxon>
        <taxon>Blautia</taxon>
    </lineage>
</organism>
<proteinExistence type="inferred from homology"/>
<dbReference type="AlphaFoldDB" id="A0A844GHQ2"/>
<dbReference type="CDD" id="cd02869">
    <property type="entry name" value="PseudoU_synth_RluA_like"/>
    <property type="match status" value="1"/>
</dbReference>
<dbReference type="NCBIfam" id="TIGR00005">
    <property type="entry name" value="rluA_subfam"/>
    <property type="match status" value="1"/>
</dbReference>
<dbReference type="InterPro" id="IPR020103">
    <property type="entry name" value="PsdUridine_synth_cat_dom_sf"/>
</dbReference>
<dbReference type="PROSITE" id="PS50889">
    <property type="entry name" value="S4"/>
    <property type="match status" value="1"/>
</dbReference>
<dbReference type="EMBL" id="WMBC01000003">
    <property type="protein sequence ID" value="MTD60739.1"/>
    <property type="molecule type" value="Genomic_DNA"/>
</dbReference>
<protein>
    <recommendedName>
        <fullName evidence="6">Pseudouridine synthase</fullName>
        <ecNumber evidence="6">5.4.99.-</ecNumber>
    </recommendedName>
</protein>
<comment type="function">
    <text evidence="6">Responsible for synthesis of pseudouridine from uracil.</text>
</comment>
<accession>A0A844GHQ2</accession>
<dbReference type="Proteomes" id="UP000437824">
    <property type="component" value="Unassembled WGS sequence"/>
</dbReference>
<evidence type="ECO:0000256" key="5">
    <source>
        <dbReference type="PROSITE-ProRule" id="PRU00182"/>
    </source>
</evidence>
<dbReference type="GO" id="GO:0120159">
    <property type="term" value="F:rRNA pseudouridine synthase activity"/>
    <property type="evidence" value="ECO:0007669"/>
    <property type="project" value="UniProtKB-ARBA"/>
</dbReference>
<dbReference type="GO" id="GO:0003723">
    <property type="term" value="F:RNA binding"/>
    <property type="evidence" value="ECO:0007669"/>
    <property type="project" value="UniProtKB-KW"/>
</dbReference>
<dbReference type="EC" id="5.4.99.-" evidence="6"/>
<keyword evidence="5" id="KW-0694">RNA-binding</keyword>
<dbReference type="InterPro" id="IPR006145">
    <property type="entry name" value="PsdUridine_synth_RsuA/RluA"/>
</dbReference>
<evidence type="ECO:0000259" key="8">
    <source>
        <dbReference type="Pfam" id="PF01479"/>
    </source>
</evidence>
<comment type="catalytic activity">
    <reaction evidence="1 6">
        <text>a uridine in RNA = a pseudouridine in RNA</text>
        <dbReference type="Rhea" id="RHEA:48348"/>
        <dbReference type="Rhea" id="RHEA-COMP:12068"/>
        <dbReference type="Rhea" id="RHEA-COMP:12069"/>
        <dbReference type="ChEBI" id="CHEBI:65314"/>
        <dbReference type="ChEBI" id="CHEBI:65315"/>
    </reaction>
</comment>
<evidence type="ECO:0000259" key="7">
    <source>
        <dbReference type="Pfam" id="PF00849"/>
    </source>
</evidence>
<feature type="active site" evidence="4">
    <location>
        <position position="145"/>
    </location>
</feature>
<comment type="caution">
    <text evidence="9">The sequence shown here is derived from an EMBL/GenBank/DDBJ whole genome shotgun (WGS) entry which is preliminary data.</text>
</comment>
<dbReference type="Gene3D" id="3.30.2350.10">
    <property type="entry name" value="Pseudouridine synthase"/>
    <property type="match status" value="1"/>
</dbReference>
<dbReference type="Pfam" id="PF01479">
    <property type="entry name" value="S4"/>
    <property type="match status" value="1"/>
</dbReference>
<keyword evidence="3 6" id="KW-0413">Isomerase</keyword>
<dbReference type="InterPro" id="IPR002942">
    <property type="entry name" value="S4_RNA-bd"/>
</dbReference>
<dbReference type="RefSeq" id="WP_154779975.1">
    <property type="nucleotide sequence ID" value="NZ_WMBC01000003.1"/>
</dbReference>
<dbReference type="PANTHER" id="PTHR21600:SF83">
    <property type="entry name" value="PSEUDOURIDYLATE SYNTHASE RPUSD4, MITOCHONDRIAL"/>
    <property type="match status" value="1"/>
</dbReference>
<evidence type="ECO:0000313" key="9">
    <source>
        <dbReference type="EMBL" id="MTD60739.1"/>
    </source>
</evidence>
<evidence type="ECO:0000313" key="10">
    <source>
        <dbReference type="Proteomes" id="UP000437824"/>
    </source>
</evidence>
<dbReference type="Gene3D" id="3.10.290.10">
    <property type="entry name" value="RNA-binding S4 domain"/>
    <property type="match status" value="1"/>
</dbReference>
<evidence type="ECO:0000256" key="6">
    <source>
        <dbReference type="RuleBase" id="RU362028"/>
    </source>
</evidence>
<evidence type="ECO:0000256" key="4">
    <source>
        <dbReference type="PIRSR" id="PIRSR606225-1"/>
    </source>
</evidence>
<dbReference type="SUPFAM" id="SSF55120">
    <property type="entry name" value="Pseudouridine synthase"/>
    <property type="match status" value="1"/>
</dbReference>